<feature type="domain" description="DUF4236" evidence="2">
    <location>
        <begin position="3"/>
        <end position="53"/>
    </location>
</feature>
<dbReference type="Pfam" id="PF14020">
    <property type="entry name" value="DUF4236"/>
    <property type="match status" value="1"/>
</dbReference>
<dbReference type="EMBL" id="JACNEP010000004">
    <property type="protein sequence ID" value="MBC3765556.1"/>
    <property type="molecule type" value="Genomic_DNA"/>
</dbReference>
<gene>
    <name evidence="3" type="ORF">H8B19_06685</name>
</gene>
<keyword evidence="4" id="KW-1185">Reference proteome</keyword>
<name>A0A8J6IRP6_9ALTE</name>
<reference evidence="3" key="1">
    <citation type="journal article" date="2018" name="Int. J. Syst. Evol. Microbiol.">
        <title>Neptunicella marina gen. nov., sp. nov., isolated from surface seawater.</title>
        <authorList>
            <person name="Liu X."/>
            <person name="Lai Q."/>
            <person name="Du Y."/>
            <person name="Zhang X."/>
            <person name="Liu Z."/>
            <person name="Sun F."/>
            <person name="Shao Z."/>
        </authorList>
    </citation>
    <scope>NUCLEOTIDE SEQUENCE</scope>
    <source>
        <strain evidence="3">S27-2</strain>
    </source>
</reference>
<feature type="transmembrane region" description="Helical" evidence="1">
    <location>
        <begin position="119"/>
        <end position="136"/>
    </location>
</feature>
<protein>
    <submittedName>
        <fullName evidence="3">DUF4236 domain-containing protein</fullName>
    </submittedName>
</protein>
<keyword evidence="1" id="KW-1133">Transmembrane helix</keyword>
<comment type="caution">
    <text evidence="3">The sequence shown here is derived from an EMBL/GenBank/DDBJ whole genome shotgun (WGS) entry which is preliminary data.</text>
</comment>
<evidence type="ECO:0000313" key="3">
    <source>
        <dbReference type="EMBL" id="MBC3765556.1"/>
    </source>
</evidence>
<proteinExistence type="predicted"/>
<accession>A0A8J6IRP6</accession>
<organism evidence="3 4">
    <name type="scientific">Neptunicella marina</name>
    <dbReference type="NCBI Taxonomy" id="2125989"/>
    <lineage>
        <taxon>Bacteria</taxon>
        <taxon>Pseudomonadati</taxon>
        <taxon>Pseudomonadota</taxon>
        <taxon>Gammaproteobacteria</taxon>
        <taxon>Alteromonadales</taxon>
        <taxon>Alteromonadaceae</taxon>
        <taxon>Neptunicella</taxon>
    </lineage>
</organism>
<feature type="transmembrane region" description="Helical" evidence="1">
    <location>
        <begin position="142"/>
        <end position="160"/>
    </location>
</feature>
<dbReference type="AlphaFoldDB" id="A0A8J6IRP6"/>
<sequence>MGFYLRKSISVGPFRFNLSKSGVGVSAGVKGFRVGTGPRGNYVHIGAKGLYYRTTITSPSQRKGSQNTNKYSLDSDHVVSNSSTHEVLEDIESADVSQIVDSSSEELLQELNSKKKKNSFWPFVLALFLFLVIVSFRVPWPLWASISICVVGSLLTGVTYSRDLLNKTTVLFYDFDSEMESAYSSFLSAAEKLQSCSKKWHIAASGRVLDKKYHAGASDLVNRNETTISISEPPLLKTNIKSVAIGVGRQTLHFFPDRVFVFDSNGVGAVNYNDLNLNVERQQFIEDGSVPRDADVVGQTWKYVNKSGGPDRRFRDNHQIPVCLYENIAFTSNSGLNELIQLSSCGNAQLFQKAISKVSQSLPNEISNSESVA</sequence>
<keyword evidence="1" id="KW-0472">Membrane</keyword>
<reference evidence="3" key="2">
    <citation type="submission" date="2020-08" db="EMBL/GenBank/DDBJ databases">
        <authorList>
            <person name="Lai Q."/>
        </authorList>
    </citation>
    <scope>NUCLEOTIDE SEQUENCE</scope>
    <source>
        <strain evidence="3">S27-2</strain>
    </source>
</reference>
<evidence type="ECO:0000259" key="2">
    <source>
        <dbReference type="Pfam" id="PF14020"/>
    </source>
</evidence>
<dbReference type="InterPro" id="IPR025330">
    <property type="entry name" value="DUF4236"/>
</dbReference>
<dbReference type="RefSeq" id="WP_186506028.1">
    <property type="nucleotide sequence ID" value="NZ_JACNEP010000004.1"/>
</dbReference>
<evidence type="ECO:0000256" key="1">
    <source>
        <dbReference type="SAM" id="Phobius"/>
    </source>
</evidence>
<keyword evidence="1" id="KW-0812">Transmembrane</keyword>
<evidence type="ECO:0000313" key="4">
    <source>
        <dbReference type="Proteomes" id="UP000601768"/>
    </source>
</evidence>
<dbReference type="Proteomes" id="UP000601768">
    <property type="component" value="Unassembled WGS sequence"/>
</dbReference>